<keyword evidence="4" id="KW-1185">Reference proteome</keyword>
<feature type="domain" description="Fe2OG dioxygenase" evidence="2">
    <location>
        <begin position="167"/>
        <end position="281"/>
    </location>
</feature>
<dbReference type="PANTHER" id="PTHR47990">
    <property type="entry name" value="2-OXOGLUTARATE (2OG) AND FE(II)-DEPENDENT OXYGENASE SUPERFAMILY PROTEIN-RELATED"/>
    <property type="match status" value="1"/>
</dbReference>
<gene>
    <name evidence="3" type="ORF">C6P46_000177</name>
</gene>
<organism evidence="3 4">
    <name type="scientific">Rhodotorula mucilaginosa</name>
    <name type="common">Yeast</name>
    <name type="synonym">Rhodotorula rubra</name>
    <dbReference type="NCBI Taxonomy" id="5537"/>
    <lineage>
        <taxon>Eukaryota</taxon>
        <taxon>Fungi</taxon>
        <taxon>Dikarya</taxon>
        <taxon>Basidiomycota</taxon>
        <taxon>Pucciniomycotina</taxon>
        <taxon>Microbotryomycetes</taxon>
        <taxon>Sporidiobolales</taxon>
        <taxon>Sporidiobolaceae</taxon>
        <taxon>Rhodotorula</taxon>
    </lineage>
</organism>
<dbReference type="InterPro" id="IPR027443">
    <property type="entry name" value="IPNS-like_sf"/>
</dbReference>
<dbReference type="Proteomes" id="UP000777482">
    <property type="component" value="Unassembled WGS sequence"/>
</dbReference>
<comment type="similarity">
    <text evidence="1">Belongs to the iron/ascorbate-dependent oxidoreductase family.</text>
</comment>
<proteinExistence type="inferred from homology"/>
<keyword evidence="1" id="KW-0479">Metal-binding</keyword>
<dbReference type="PROSITE" id="PS51471">
    <property type="entry name" value="FE2OG_OXY"/>
    <property type="match status" value="1"/>
</dbReference>
<dbReference type="InterPro" id="IPR050231">
    <property type="entry name" value="Iron_ascorbate_oxido_reductase"/>
</dbReference>
<evidence type="ECO:0000259" key="2">
    <source>
        <dbReference type="PROSITE" id="PS51471"/>
    </source>
</evidence>
<protein>
    <recommendedName>
        <fullName evidence="2">Fe2OG dioxygenase domain-containing protein</fullName>
    </recommendedName>
</protein>
<dbReference type="AlphaFoldDB" id="A0A9P6W8J8"/>
<dbReference type="InterPro" id="IPR026992">
    <property type="entry name" value="DIOX_N"/>
</dbReference>
<dbReference type="Pfam" id="PF14226">
    <property type="entry name" value="DIOX_N"/>
    <property type="match status" value="1"/>
</dbReference>
<dbReference type="Pfam" id="PF03171">
    <property type="entry name" value="2OG-FeII_Oxy"/>
    <property type="match status" value="1"/>
</dbReference>
<comment type="caution">
    <text evidence="3">The sequence shown here is derived from an EMBL/GenBank/DDBJ whole genome shotgun (WGS) entry which is preliminary data.</text>
</comment>
<dbReference type="GO" id="GO:0016491">
    <property type="term" value="F:oxidoreductase activity"/>
    <property type="evidence" value="ECO:0007669"/>
    <property type="project" value="UniProtKB-KW"/>
</dbReference>
<evidence type="ECO:0000256" key="1">
    <source>
        <dbReference type="RuleBase" id="RU003682"/>
    </source>
</evidence>
<evidence type="ECO:0000313" key="3">
    <source>
        <dbReference type="EMBL" id="KAG0667640.1"/>
    </source>
</evidence>
<evidence type="ECO:0000313" key="4">
    <source>
        <dbReference type="Proteomes" id="UP000777482"/>
    </source>
</evidence>
<dbReference type="GO" id="GO:0046872">
    <property type="term" value="F:metal ion binding"/>
    <property type="evidence" value="ECO:0007669"/>
    <property type="project" value="UniProtKB-KW"/>
</dbReference>
<reference evidence="3 4" key="1">
    <citation type="submission" date="2020-11" db="EMBL/GenBank/DDBJ databases">
        <title>Kefir isolates.</title>
        <authorList>
            <person name="Marcisauskas S."/>
            <person name="Kim Y."/>
            <person name="Blasche S."/>
        </authorList>
    </citation>
    <scope>NUCLEOTIDE SEQUENCE [LARGE SCALE GENOMIC DNA]</scope>
    <source>
        <strain evidence="3 4">KR</strain>
    </source>
</reference>
<sequence length="338" mass="37423">MPHELQLPKLDISPFLDSARSDPAQRRQAAADLDHHLTAYGFLYLTGFDAVVSQQDLDAVLDVSRAFFARPDAEKVKLKIQRGDGARGWDCYKPFPSEEEDPTKLLHGPNRWPSQPANFRPLLEAHFEKMQLLGHALMEATAMALGLHGGENEDDDYARLKSWVSDPFWVARCIGYPPLPPDAKGVSCGAHKDYGNWTLLLADPTPGALQVFLRDPQGSETDPDSGERGTWINADPKPGCLVVNVGEMVEVYSAGRYKATLHRVIHKSPTYRVSVPFFFEPNFDATITPLVAASRRAAKGGQSEMPAKKQIKPVHYGEFLAAKVAKNFSLEDPSTLLF</sequence>
<dbReference type="EMBL" id="PUHQ01000001">
    <property type="protein sequence ID" value="KAG0667640.1"/>
    <property type="molecule type" value="Genomic_DNA"/>
</dbReference>
<keyword evidence="1" id="KW-0408">Iron</keyword>
<dbReference type="SUPFAM" id="SSF51197">
    <property type="entry name" value="Clavaminate synthase-like"/>
    <property type="match status" value="1"/>
</dbReference>
<name>A0A9P6W8J8_RHOMI</name>
<dbReference type="OrthoDB" id="288590at2759"/>
<keyword evidence="1" id="KW-0560">Oxidoreductase</keyword>
<dbReference type="InterPro" id="IPR005123">
    <property type="entry name" value="Oxoglu/Fe-dep_dioxygenase_dom"/>
</dbReference>
<dbReference type="Gene3D" id="2.60.120.330">
    <property type="entry name" value="B-lactam Antibiotic, Isopenicillin N Synthase, Chain"/>
    <property type="match status" value="1"/>
</dbReference>
<dbReference type="InterPro" id="IPR044861">
    <property type="entry name" value="IPNS-like_FE2OG_OXY"/>
</dbReference>
<accession>A0A9P6W8J8</accession>